<organism evidence="2">
    <name type="scientific">mine drainage metagenome</name>
    <dbReference type="NCBI Taxonomy" id="410659"/>
    <lineage>
        <taxon>unclassified sequences</taxon>
        <taxon>metagenomes</taxon>
        <taxon>ecological metagenomes</taxon>
    </lineage>
</organism>
<proteinExistence type="predicted"/>
<reference evidence="2" key="1">
    <citation type="submission" date="2016-10" db="EMBL/GenBank/DDBJ databases">
        <title>Sequence of Gallionella enrichment culture.</title>
        <authorList>
            <person name="Poehlein A."/>
            <person name="Muehling M."/>
            <person name="Daniel R."/>
        </authorList>
    </citation>
    <scope>NUCLEOTIDE SEQUENCE</scope>
</reference>
<gene>
    <name evidence="2" type="ORF">GALL_512710</name>
</gene>
<feature type="region of interest" description="Disordered" evidence="1">
    <location>
        <begin position="48"/>
        <end position="67"/>
    </location>
</feature>
<evidence type="ECO:0000313" key="2">
    <source>
        <dbReference type="EMBL" id="OIQ67153.1"/>
    </source>
</evidence>
<accession>A0A1J5P6F9</accession>
<comment type="caution">
    <text evidence="2">The sequence shown here is derived from an EMBL/GenBank/DDBJ whole genome shotgun (WGS) entry which is preliminary data.</text>
</comment>
<dbReference type="EMBL" id="MLJW01006112">
    <property type="protein sequence ID" value="OIQ67153.1"/>
    <property type="molecule type" value="Genomic_DNA"/>
</dbReference>
<name>A0A1J5P6F9_9ZZZZ</name>
<sequence length="114" mass="12216">MSAPVSGLVLERNVRPGDLSAGGATAWYRLAEGGPSGLVGEQVHDPCGQVSRARPRDKRGPVGSHLARPADVCRHHGCAERERLLEPQRLPLPHRCAHHEIGRGEKVGNVVAMP</sequence>
<protein>
    <submittedName>
        <fullName evidence="2">Uncharacterized protein</fullName>
    </submittedName>
</protein>
<evidence type="ECO:0000256" key="1">
    <source>
        <dbReference type="SAM" id="MobiDB-lite"/>
    </source>
</evidence>
<dbReference type="AlphaFoldDB" id="A0A1J5P6F9"/>